<evidence type="ECO:0000256" key="1">
    <source>
        <dbReference type="ARBA" id="ARBA00022723"/>
    </source>
</evidence>
<feature type="binding site" evidence="4">
    <location>
        <position position="27"/>
    </location>
    <ligand>
        <name>Zn(2+)</name>
        <dbReference type="ChEBI" id="CHEBI:29105"/>
    </ligand>
</feature>
<dbReference type="AlphaFoldDB" id="W0I630"/>
<dbReference type="KEGG" id="ths:TES1_0816"/>
<dbReference type="PANTHER" id="PTHR12589">
    <property type="entry name" value="PYRUVOYL TETRAHYDROBIOPTERIN SYNTHASE"/>
    <property type="match status" value="1"/>
</dbReference>
<dbReference type="GO" id="GO:0046872">
    <property type="term" value="F:metal ion binding"/>
    <property type="evidence" value="ECO:0007669"/>
    <property type="project" value="UniProtKB-KW"/>
</dbReference>
<evidence type="ECO:0000256" key="4">
    <source>
        <dbReference type="PIRSR" id="PIRSR006113-2"/>
    </source>
</evidence>
<keyword evidence="6" id="KW-1185">Reference proteome</keyword>
<proteinExistence type="predicted"/>
<reference evidence="5 6" key="1">
    <citation type="journal article" date="2014" name="Int. J. Syst. Evol. Microbiol.">
        <title>Thermococcus paralvinellae sp. nov. and Thermococcus cleftensis sp. nov. of hyperthermophilic heterotrophs from deep-sea hydrothermal vents.</title>
        <authorList>
            <person name="Hensley S.A."/>
            <person name="Jung J.H."/>
            <person name="Park C.S."/>
            <person name="Holden J.F."/>
        </authorList>
    </citation>
    <scope>NUCLEOTIDE SEQUENCE [LARGE SCALE GENOMIC DNA]</scope>
    <source>
        <strain evidence="5 6">ES1</strain>
    </source>
</reference>
<sequence>MKARVREKFTFDAAHAVIINGEPEEIHGHTFRLEVVVEGELREGYVIDFLELRKIVESVIANLKHKNLNKFFDNPSTENIALWIAQKVREKLPSNVRLQRIVLWEGDENGVEFEFEE</sequence>
<evidence type="ECO:0000256" key="3">
    <source>
        <dbReference type="ARBA" id="ARBA00023239"/>
    </source>
</evidence>
<dbReference type="EMBL" id="CP006965">
    <property type="protein sequence ID" value="AHF80202.1"/>
    <property type="molecule type" value="Genomic_DNA"/>
</dbReference>
<feature type="binding site" evidence="4">
    <location>
        <position position="15"/>
    </location>
    <ligand>
        <name>Zn(2+)</name>
        <dbReference type="ChEBI" id="CHEBI:29105"/>
    </ligand>
</feature>
<dbReference type="OrthoDB" id="6529at2157"/>
<dbReference type="HOGENOM" id="CLU_111016_6_0_2"/>
<accession>W0I630</accession>
<evidence type="ECO:0000313" key="5">
    <source>
        <dbReference type="EMBL" id="AHF80202.1"/>
    </source>
</evidence>
<dbReference type="InterPro" id="IPR007115">
    <property type="entry name" value="6-PTP_synth/QueD"/>
</dbReference>
<keyword evidence="3" id="KW-0456">Lyase</keyword>
<dbReference type="STRING" id="582419.TES1_0816"/>
<name>W0I630_9EURY</name>
<dbReference type="SUPFAM" id="SSF55620">
    <property type="entry name" value="Tetrahydrobiopterin biosynthesis enzymes-like"/>
    <property type="match status" value="1"/>
</dbReference>
<protein>
    <submittedName>
        <fullName evidence="5">6-pyruvoyl-tetrahydropterin synthase</fullName>
    </submittedName>
</protein>
<evidence type="ECO:0000256" key="2">
    <source>
        <dbReference type="ARBA" id="ARBA00022833"/>
    </source>
</evidence>
<keyword evidence="1 4" id="KW-0479">Metal-binding</keyword>
<feature type="binding site" evidence="4">
    <location>
        <position position="29"/>
    </location>
    <ligand>
        <name>Zn(2+)</name>
        <dbReference type="ChEBI" id="CHEBI:29105"/>
    </ligand>
</feature>
<organism evidence="5 6">
    <name type="scientific">Thermococcus paralvinellae</name>
    <dbReference type="NCBI Taxonomy" id="582419"/>
    <lineage>
        <taxon>Archaea</taxon>
        <taxon>Methanobacteriati</taxon>
        <taxon>Methanobacteriota</taxon>
        <taxon>Thermococci</taxon>
        <taxon>Thermococcales</taxon>
        <taxon>Thermococcaceae</taxon>
        <taxon>Thermococcus</taxon>
    </lineage>
</organism>
<dbReference type="PIRSF" id="PIRSF006113">
    <property type="entry name" value="PTP_synth"/>
    <property type="match status" value="1"/>
</dbReference>
<dbReference type="PANTHER" id="PTHR12589:SF7">
    <property type="entry name" value="6-PYRUVOYL TETRAHYDROBIOPTERIN SYNTHASE"/>
    <property type="match status" value="1"/>
</dbReference>
<dbReference type="RefSeq" id="WP_042680542.1">
    <property type="nucleotide sequence ID" value="NZ_CP006965.1"/>
</dbReference>
<dbReference type="Pfam" id="PF01242">
    <property type="entry name" value="PTPS"/>
    <property type="match status" value="1"/>
</dbReference>
<dbReference type="GO" id="GO:0016829">
    <property type="term" value="F:lyase activity"/>
    <property type="evidence" value="ECO:0007669"/>
    <property type="project" value="UniProtKB-KW"/>
</dbReference>
<dbReference type="Proteomes" id="UP000019027">
    <property type="component" value="Chromosome"/>
</dbReference>
<comment type="cofactor">
    <cofactor evidence="4">
        <name>Zn(2+)</name>
        <dbReference type="ChEBI" id="CHEBI:29105"/>
    </cofactor>
    <text evidence="4">Binds 1 zinc ion per subunit.</text>
</comment>
<gene>
    <name evidence="5" type="ORF">TES1_0816</name>
</gene>
<dbReference type="Gene3D" id="3.30.479.10">
    <property type="entry name" value="6-pyruvoyl tetrahydropterin synthase/QueD"/>
    <property type="match status" value="1"/>
</dbReference>
<keyword evidence="2 4" id="KW-0862">Zinc</keyword>
<dbReference type="InterPro" id="IPR038418">
    <property type="entry name" value="6-PTP_synth/QueD_sf"/>
</dbReference>
<evidence type="ECO:0000313" key="6">
    <source>
        <dbReference type="Proteomes" id="UP000019027"/>
    </source>
</evidence>
<dbReference type="GeneID" id="24907757"/>